<dbReference type="RefSeq" id="WP_184027226.1">
    <property type="nucleotide sequence ID" value="NZ_JACHFN010000004.1"/>
</dbReference>
<keyword evidence="1" id="KW-0472">Membrane</keyword>
<evidence type="ECO:0000313" key="3">
    <source>
        <dbReference type="Proteomes" id="UP000525389"/>
    </source>
</evidence>
<keyword evidence="1" id="KW-1133">Transmembrane helix</keyword>
<keyword evidence="3" id="KW-1185">Reference proteome</keyword>
<accession>A0A7W8GET0</accession>
<keyword evidence="1" id="KW-0812">Transmembrane</keyword>
<evidence type="ECO:0000256" key="1">
    <source>
        <dbReference type="SAM" id="Phobius"/>
    </source>
</evidence>
<reference evidence="2 3" key="1">
    <citation type="submission" date="2020-08" db="EMBL/GenBank/DDBJ databases">
        <title>Genomic Encyclopedia of Type Strains, Phase IV (KMG-IV): sequencing the most valuable type-strain genomes for metagenomic binning, comparative biology and taxonomic classification.</title>
        <authorList>
            <person name="Goeker M."/>
        </authorList>
    </citation>
    <scope>NUCLEOTIDE SEQUENCE [LARGE SCALE GENOMIC DNA]</scope>
    <source>
        <strain evidence="2 3">DSM 101791</strain>
    </source>
</reference>
<organism evidence="2 3">
    <name type="scientific">Deinococcus budaensis</name>
    <dbReference type="NCBI Taxonomy" id="1665626"/>
    <lineage>
        <taxon>Bacteria</taxon>
        <taxon>Thermotogati</taxon>
        <taxon>Deinococcota</taxon>
        <taxon>Deinococci</taxon>
        <taxon>Deinococcales</taxon>
        <taxon>Deinococcaceae</taxon>
        <taxon>Deinococcus</taxon>
    </lineage>
</organism>
<sequence length="83" mass="9020">MPGELLPVLSGLLLGLVLSVCPPARRRPVGTLLAVALGLYATVVSGEFRLSWAFVLVDVPLVAVSSLVAFWLTQRVLIRRRPR</sequence>
<name>A0A7W8GET0_9DEIO</name>
<comment type="caution">
    <text evidence="2">The sequence shown here is derived from an EMBL/GenBank/DDBJ whole genome shotgun (WGS) entry which is preliminary data.</text>
</comment>
<evidence type="ECO:0000313" key="2">
    <source>
        <dbReference type="EMBL" id="MBB5233978.1"/>
    </source>
</evidence>
<proteinExistence type="predicted"/>
<feature type="transmembrane region" description="Helical" evidence="1">
    <location>
        <begin position="50"/>
        <end position="73"/>
    </location>
</feature>
<dbReference type="Proteomes" id="UP000525389">
    <property type="component" value="Unassembled WGS sequence"/>
</dbReference>
<gene>
    <name evidence="2" type="ORF">HNQ09_001416</name>
</gene>
<dbReference type="EMBL" id="JACHFN010000004">
    <property type="protein sequence ID" value="MBB5233978.1"/>
    <property type="molecule type" value="Genomic_DNA"/>
</dbReference>
<protein>
    <submittedName>
        <fullName evidence="2">Uncharacterized protein</fullName>
    </submittedName>
</protein>
<dbReference type="AlphaFoldDB" id="A0A7W8GET0"/>